<accession>A0ACB8U6T5</accession>
<name>A0ACB8U6T5_9APHY</name>
<gene>
    <name evidence="1" type="ORF">BDY19DRAFT_941886</name>
</gene>
<keyword evidence="2" id="KW-1185">Reference proteome</keyword>
<dbReference type="EMBL" id="MU274909">
    <property type="protein sequence ID" value="KAI0090012.1"/>
    <property type="molecule type" value="Genomic_DNA"/>
</dbReference>
<evidence type="ECO:0000313" key="1">
    <source>
        <dbReference type="EMBL" id="KAI0090012.1"/>
    </source>
</evidence>
<evidence type="ECO:0000313" key="2">
    <source>
        <dbReference type="Proteomes" id="UP001055072"/>
    </source>
</evidence>
<protein>
    <submittedName>
        <fullName evidence="1">Uncharacterized protein</fullName>
    </submittedName>
</protein>
<sequence>MTRSTRSTATQQQQNEKEKPLSDTPKKTVGAKKRKRTSVADPAEQPANKVVRTQDGVKEEGSPEPVDEQKGETVTAVDLPSSGDVPLTPADAEQILDVLEMIDTQGLLDRIFPLPTGHTLTSESEAGPSTSTQSYSFRALLKSPSSFPLRVLRTAVKHLFPISSHPRSRPSAPAAEQIRFCQLALSLLDQASLHQAPISLDLPSLIPPSRSPEGLSSNSVVPRSQRKYALVQHLPTGDWWSSLNSTTSALPDGKDMKDLPTAYAELVAILPSASTSEPPADSLTLGQYIKKRTFKPQHVPQQRVIPCGSFLDYGPYAAFAPTFEQNGVEVGRERLSEVIWFKEQDKRRRERLRAYREQLAAKAAQTSSAEPPAEESDKTSLKQKEKLKEEDVRELEGLLTPEQISNIKAALGSLELESSVSELLERNRHALARLEDLQLQRLSEGPKDVEVGSEEWETAQNILESLTLLASLRPRSSADGDSAPLIPPASTLRKLHRSLPVGITQGWYGTLSDGRQVACSDDNTIRIRTGVPAPSPTSPPPSVLPAVTPTPAPSAPAPSKPATTSYSTYSYSSSYATPYRGGYYPNYQTSAASTTGTNHYPNHQYTTSGQQPYAAYSSWYNYQPQSATPTSGSATPVAKSSGYGGYFSNTQQPTPQRAVANTVLNSSGTAGRTWANGSAYIAPTIPPHMRNGGGGSASIPGTPQPTGAGGYYIGIQQQPQAAATSQL</sequence>
<dbReference type="Proteomes" id="UP001055072">
    <property type="component" value="Unassembled WGS sequence"/>
</dbReference>
<comment type="caution">
    <text evidence="1">The sequence shown here is derived from an EMBL/GenBank/DDBJ whole genome shotgun (WGS) entry which is preliminary data.</text>
</comment>
<proteinExistence type="predicted"/>
<organism evidence="1 2">
    <name type="scientific">Irpex rosettiformis</name>
    <dbReference type="NCBI Taxonomy" id="378272"/>
    <lineage>
        <taxon>Eukaryota</taxon>
        <taxon>Fungi</taxon>
        <taxon>Dikarya</taxon>
        <taxon>Basidiomycota</taxon>
        <taxon>Agaricomycotina</taxon>
        <taxon>Agaricomycetes</taxon>
        <taxon>Polyporales</taxon>
        <taxon>Irpicaceae</taxon>
        <taxon>Irpex</taxon>
    </lineage>
</organism>
<reference evidence="1" key="1">
    <citation type="journal article" date="2021" name="Environ. Microbiol.">
        <title>Gene family expansions and transcriptome signatures uncover fungal adaptations to wood decay.</title>
        <authorList>
            <person name="Hage H."/>
            <person name="Miyauchi S."/>
            <person name="Viragh M."/>
            <person name="Drula E."/>
            <person name="Min B."/>
            <person name="Chaduli D."/>
            <person name="Navarro D."/>
            <person name="Favel A."/>
            <person name="Norest M."/>
            <person name="Lesage-Meessen L."/>
            <person name="Balint B."/>
            <person name="Merenyi Z."/>
            <person name="de Eugenio L."/>
            <person name="Morin E."/>
            <person name="Martinez A.T."/>
            <person name="Baldrian P."/>
            <person name="Stursova M."/>
            <person name="Martinez M.J."/>
            <person name="Novotny C."/>
            <person name="Magnuson J.K."/>
            <person name="Spatafora J.W."/>
            <person name="Maurice S."/>
            <person name="Pangilinan J."/>
            <person name="Andreopoulos W."/>
            <person name="LaButti K."/>
            <person name="Hundley H."/>
            <person name="Na H."/>
            <person name="Kuo A."/>
            <person name="Barry K."/>
            <person name="Lipzen A."/>
            <person name="Henrissat B."/>
            <person name="Riley R."/>
            <person name="Ahrendt S."/>
            <person name="Nagy L.G."/>
            <person name="Grigoriev I.V."/>
            <person name="Martin F."/>
            <person name="Rosso M.N."/>
        </authorList>
    </citation>
    <scope>NUCLEOTIDE SEQUENCE</scope>
    <source>
        <strain evidence="1">CBS 384.51</strain>
    </source>
</reference>